<reference evidence="8" key="3">
    <citation type="submission" date="2025-09" db="UniProtKB">
        <authorList>
            <consortium name="Ensembl"/>
        </authorList>
    </citation>
    <scope>IDENTIFICATION</scope>
    <source>
        <strain evidence="8">Isolate ISIS603380</strain>
    </source>
</reference>
<dbReference type="GO" id="GO:0005886">
    <property type="term" value="C:plasma membrane"/>
    <property type="evidence" value="ECO:0007669"/>
    <property type="project" value="TreeGrafter"/>
</dbReference>
<dbReference type="GO" id="GO:0006865">
    <property type="term" value="P:amino acid transport"/>
    <property type="evidence" value="ECO:0007669"/>
    <property type="project" value="TreeGrafter"/>
</dbReference>
<dbReference type="PRINTS" id="PR00176">
    <property type="entry name" value="NANEUSMPORT"/>
</dbReference>
<keyword evidence="4 7" id="KW-1133">Transmembrane helix</keyword>
<keyword evidence="3 7" id="KW-0812">Transmembrane</keyword>
<dbReference type="GeneTree" id="ENSGT00940000163157"/>
<dbReference type="OMA" id="TEQFMEG"/>
<reference evidence="8" key="2">
    <citation type="submission" date="2025-08" db="UniProtKB">
        <authorList>
            <consortium name="Ensembl"/>
        </authorList>
    </citation>
    <scope>IDENTIFICATION</scope>
    <source>
        <strain evidence="8">Isolate ISIS603380</strain>
    </source>
</reference>
<evidence type="ECO:0000256" key="7">
    <source>
        <dbReference type="SAM" id="Phobius"/>
    </source>
</evidence>
<evidence type="ECO:0000256" key="5">
    <source>
        <dbReference type="ARBA" id="ARBA00023136"/>
    </source>
</evidence>
<evidence type="ECO:0000256" key="4">
    <source>
        <dbReference type="ARBA" id="ARBA00022989"/>
    </source>
</evidence>
<feature type="transmembrane region" description="Helical" evidence="7">
    <location>
        <begin position="249"/>
        <end position="269"/>
    </location>
</feature>
<keyword evidence="9" id="KW-1185">Reference proteome</keyword>
<dbReference type="Ensembl" id="ENSLAFT00000036206.1">
    <property type="protein sequence ID" value="ENSLAFP00000027735.1"/>
    <property type="gene ID" value="ENSLAFG00000027450.1"/>
</dbReference>
<dbReference type="GO" id="GO:0035725">
    <property type="term" value="P:sodium ion transmembrane transport"/>
    <property type="evidence" value="ECO:0007669"/>
    <property type="project" value="TreeGrafter"/>
</dbReference>
<dbReference type="Proteomes" id="UP000007646">
    <property type="component" value="Unassembled WGS sequence"/>
</dbReference>
<feature type="region of interest" description="Disordered" evidence="6">
    <location>
        <begin position="280"/>
        <end position="314"/>
    </location>
</feature>
<feature type="compositionally biased region" description="Polar residues" evidence="6">
    <location>
        <begin position="300"/>
        <end position="314"/>
    </location>
</feature>
<evidence type="ECO:0000313" key="8">
    <source>
        <dbReference type="Ensembl" id="ENSLAFP00000027735.1"/>
    </source>
</evidence>
<sequence>RSISNLKNLIAKGVLPHKAKPPENILQSLDYLDWISQLPQNLQYQIIQLAPSCSIKTQTEQFMEGPGLVFVAFSQVISLFPGSAFWAIIFFLALLITGLGTLMRVLEGIALPLQNAIPIFRKHPKLLSVIICVGGLLGSLVFTSRSGSYIMSLFDEYLVPLVLVIIVTFQNVALARIYGTSRFREEMFIELGHLLCPIFTFLWNYMTLLVLLALLTICFMQLYQKTPPYYIAWNASGSQEVKQPYLPSFLNWLTLLLIFTLLPILAFPLHHWWNHQDPTPSDPIEKTQSFKKMSPKPLPWQTQPLGKANVISQD</sequence>
<feature type="transmembrane region" description="Helical" evidence="7">
    <location>
        <begin position="84"/>
        <end position="106"/>
    </location>
</feature>
<dbReference type="HOGENOM" id="CLU_043281_0_0_1"/>
<evidence type="ECO:0000256" key="3">
    <source>
        <dbReference type="ARBA" id="ARBA00022692"/>
    </source>
</evidence>
<keyword evidence="5 7" id="KW-0472">Membrane</keyword>
<dbReference type="SUPFAM" id="SSF161070">
    <property type="entry name" value="SNF-like"/>
    <property type="match status" value="1"/>
</dbReference>
<reference evidence="8 9" key="1">
    <citation type="submission" date="2009-06" db="EMBL/GenBank/DDBJ databases">
        <title>The Genome Sequence of Loxodonta africana (African elephant).</title>
        <authorList>
            <person name="Di Palma F."/>
            <person name="Heiman D."/>
            <person name="Young S."/>
            <person name="Johnson J."/>
            <person name="Lander E.S."/>
            <person name="Lindblad-Toh K."/>
        </authorList>
    </citation>
    <scope>NUCLEOTIDE SEQUENCE [LARGE SCALE GENOMIC DNA]</scope>
    <source>
        <strain evidence="8 9">Isolate ISIS603380</strain>
    </source>
</reference>
<keyword evidence="2" id="KW-0813">Transport</keyword>
<dbReference type="PROSITE" id="PS50267">
    <property type="entry name" value="NA_NEUROTRAN_SYMP_3"/>
    <property type="match status" value="1"/>
</dbReference>
<evidence type="ECO:0000256" key="1">
    <source>
        <dbReference type="ARBA" id="ARBA00004141"/>
    </source>
</evidence>
<dbReference type="Pfam" id="PF00209">
    <property type="entry name" value="SNF"/>
    <property type="match status" value="1"/>
</dbReference>
<feature type="transmembrane region" description="Helical" evidence="7">
    <location>
        <begin position="126"/>
        <end position="145"/>
    </location>
</feature>
<evidence type="ECO:0000313" key="9">
    <source>
        <dbReference type="Proteomes" id="UP000007646"/>
    </source>
</evidence>
<comment type="subcellular location">
    <subcellularLocation>
        <location evidence="1">Membrane</location>
        <topology evidence="1">Multi-pass membrane protein</topology>
    </subcellularLocation>
</comment>
<feature type="transmembrane region" description="Helical" evidence="7">
    <location>
        <begin position="191"/>
        <end position="223"/>
    </location>
</feature>
<evidence type="ECO:0000256" key="2">
    <source>
        <dbReference type="ARBA" id="ARBA00022448"/>
    </source>
</evidence>
<dbReference type="AlphaFoldDB" id="G3UIS7"/>
<dbReference type="PANTHER" id="PTHR11616:SF233">
    <property type="entry name" value="TRANSPORTER"/>
    <property type="match status" value="1"/>
</dbReference>
<feature type="transmembrane region" description="Helical" evidence="7">
    <location>
        <begin position="157"/>
        <end position="179"/>
    </location>
</feature>
<proteinExistence type="predicted"/>
<dbReference type="InParanoid" id="G3UIS7"/>
<name>G3UIS7_LOXAF</name>
<dbReference type="PANTHER" id="PTHR11616">
    <property type="entry name" value="SODIUM/CHLORIDE DEPENDENT TRANSPORTER"/>
    <property type="match status" value="1"/>
</dbReference>
<dbReference type="eggNOG" id="KOG3659">
    <property type="taxonomic scope" value="Eukaryota"/>
</dbReference>
<evidence type="ECO:0000256" key="6">
    <source>
        <dbReference type="SAM" id="MobiDB-lite"/>
    </source>
</evidence>
<dbReference type="InterPro" id="IPR000175">
    <property type="entry name" value="Na/ntran_symport"/>
</dbReference>
<accession>G3UIS7</accession>
<dbReference type="InterPro" id="IPR037272">
    <property type="entry name" value="SNS_sf"/>
</dbReference>
<organism evidence="8 9">
    <name type="scientific">Loxodonta africana</name>
    <name type="common">African elephant</name>
    <dbReference type="NCBI Taxonomy" id="9785"/>
    <lineage>
        <taxon>Eukaryota</taxon>
        <taxon>Metazoa</taxon>
        <taxon>Chordata</taxon>
        <taxon>Craniata</taxon>
        <taxon>Vertebrata</taxon>
        <taxon>Euteleostomi</taxon>
        <taxon>Mammalia</taxon>
        <taxon>Eutheria</taxon>
        <taxon>Afrotheria</taxon>
        <taxon>Proboscidea</taxon>
        <taxon>Elephantidae</taxon>
        <taxon>Loxodonta</taxon>
    </lineage>
</organism>
<protein>
    <submittedName>
        <fullName evidence="8">Uncharacterized protein</fullName>
    </submittedName>
</protein>